<accession>A0ABD4T355</accession>
<dbReference type="AlphaFoldDB" id="A0ABD4T355"/>
<reference evidence="2 3" key="1">
    <citation type="journal article" date="2015" name="Genome Announc.">
        <title>Draft Genome Sequence of Filamentous Marine Cyanobacterium Lyngbya confervoides Strain BDU141951.</title>
        <authorList>
            <person name="Chandrababunaidu M.M."/>
            <person name="Sen D."/>
            <person name="Tripathy S."/>
        </authorList>
    </citation>
    <scope>NUCLEOTIDE SEQUENCE [LARGE SCALE GENOMIC DNA]</scope>
    <source>
        <strain evidence="2 3">BDU141951</strain>
    </source>
</reference>
<dbReference type="RefSeq" id="WP_250833314.1">
    <property type="nucleotide sequence ID" value="NZ_JTHE03000054.1"/>
</dbReference>
<proteinExistence type="predicted"/>
<name>A0ABD4T355_9CYAN</name>
<evidence type="ECO:0000313" key="2">
    <source>
        <dbReference type="EMBL" id="MCM1983103.1"/>
    </source>
</evidence>
<sequence length="82" mass="8886">MPTPPGFSSGKHLHTPFLNLVSSVDHAIRQTLSPLSGGWVFYPSTFPGQIPSDAPLVSRVNSTPYGKPASSRDVCRLLMQCF</sequence>
<evidence type="ECO:0000313" key="3">
    <source>
        <dbReference type="Proteomes" id="UP000031561"/>
    </source>
</evidence>
<comment type="caution">
    <text evidence="2">The sequence shown here is derived from an EMBL/GenBank/DDBJ whole genome shotgun (WGS) entry which is preliminary data.</text>
</comment>
<dbReference type="Pfam" id="PF19308">
    <property type="entry name" value="CRISPR_Cas6_N"/>
    <property type="match status" value="1"/>
</dbReference>
<gene>
    <name evidence="2" type="ORF">QQ91_0009730</name>
</gene>
<keyword evidence="3" id="KW-1185">Reference proteome</keyword>
<evidence type="ECO:0000259" key="1">
    <source>
        <dbReference type="Pfam" id="PF19308"/>
    </source>
</evidence>
<feature type="domain" description="CRISPR-associated protein Cas6-like N-terminal" evidence="1">
    <location>
        <begin position="2"/>
        <end position="32"/>
    </location>
</feature>
<dbReference type="Proteomes" id="UP000031561">
    <property type="component" value="Unassembled WGS sequence"/>
</dbReference>
<dbReference type="EMBL" id="JTHE03000054">
    <property type="protein sequence ID" value="MCM1983103.1"/>
    <property type="molecule type" value="Genomic_DNA"/>
</dbReference>
<organism evidence="2 3">
    <name type="scientific">Lyngbya confervoides BDU141951</name>
    <dbReference type="NCBI Taxonomy" id="1574623"/>
    <lineage>
        <taxon>Bacteria</taxon>
        <taxon>Bacillati</taxon>
        <taxon>Cyanobacteriota</taxon>
        <taxon>Cyanophyceae</taxon>
        <taxon>Oscillatoriophycideae</taxon>
        <taxon>Oscillatoriales</taxon>
        <taxon>Microcoleaceae</taxon>
        <taxon>Lyngbya</taxon>
    </lineage>
</organism>
<dbReference type="InterPro" id="IPR045648">
    <property type="entry name" value="CRISPR-assoc_Cas6-like_N"/>
</dbReference>
<protein>
    <recommendedName>
        <fullName evidence="1">CRISPR-associated protein Cas6-like N-terminal domain-containing protein</fullName>
    </recommendedName>
</protein>